<comment type="caution">
    <text evidence="1">The sequence shown here is derived from an EMBL/GenBank/DDBJ whole genome shotgun (WGS) entry which is preliminary data.</text>
</comment>
<protein>
    <submittedName>
        <fullName evidence="1">Tat proofreading chaperone DmsD</fullName>
    </submittedName>
</protein>
<name>A0A418GB30_ECOLX</name>
<gene>
    <name evidence="1" type="ORF">D3C88_31500</name>
</gene>
<dbReference type="Proteomes" id="UP000284508">
    <property type="component" value="Unassembled WGS sequence"/>
</dbReference>
<evidence type="ECO:0000313" key="2">
    <source>
        <dbReference type="Proteomes" id="UP000284508"/>
    </source>
</evidence>
<feature type="non-terminal residue" evidence="1">
    <location>
        <position position="1"/>
    </location>
</feature>
<dbReference type="AlphaFoldDB" id="A0A418GB30"/>
<dbReference type="EMBL" id="QXHA01001894">
    <property type="protein sequence ID" value="RIB38004.1"/>
    <property type="molecule type" value="Genomic_DNA"/>
</dbReference>
<reference evidence="1 2" key="1">
    <citation type="journal article" date="2018" name="BMC Microbiol.">
        <title>Genome sequencing of strains of the most prevalent clonal group of O1:K1:H7 Escherichia coli that causes neonatal meningitis in France.</title>
        <authorList>
            <person name="Geslain G."/>
            <person name="Birgy A."/>
            <person name="Adiba S."/>
            <person name="Magnan M."/>
            <person name="Courroux C."/>
            <person name="Levy C."/>
            <person name="Cohen R."/>
            <person name="Bidet P."/>
            <person name="Bonacorsi S."/>
        </authorList>
    </citation>
    <scope>NUCLEOTIDE SEQUENCE [LARGE SCALE GENOMIC DNA]</scope>
    <source>
        <strain evidence="1 2">S308</strain>
    </source>
</reference>
<evidence type="ECO:0000313" key="1">
    <source>
        <dbReference type="EMBL" id="RIB38004.1"/>
    </source>
</evidence>
<accession>A0A418GB30</accession>
<sequence>HPFYRALGELARLTLAQWQSQLLIPVAVKPLFR</sequence>
<organism evidence="1 2">
    <name type="scientific">Escherichia coli</name>
    <dbReference type="NCBI Taxonomy" id="562"/>
    <lineage>
        <taxon>Bacteria</taxon>
        <taxon>Pseudomonadati</taxon>
        <taxon>Pseudomonadota</taxon>
        <taxon>Gammaproteobacteria</taxon>
        <taxon>Enterobacterales</taxon>
        <taxon>Enterobacteriaceae</taxon>
        <taxon>Escherichia</taxon>
    </lineage>
</organism>
<proteinExistence type="predicted"/>